<dbReference type="AlphaFoldDB" id="A0A8T2MPY1"/>
<gene>
    <name evidence="2" type="ORF">JZ751_003450</name>
</gene>
<feature type="region of interest" description="Disordered" evidence="1">
    <location>
        <begin position="41"/>
        <end position="98"/>
    </location>
</feature>
<name>A0A8T2MPY1_9TELE</name>
<evidence type="ECO:0000313" key="3">
    <source>
        <dbReference type="Proteomes" id="UP000824540"/>
    </source>
</evidence>
<organism evidence="2 3">
    <name type="scientific">Albula glossodonta</name>
    <name type="common">roundjaw bonefish</name>
    <dbReference type="NCBI Taxonomy" id="121402"/>
    <lineage>
        <taxon>Eukaryota</taxon>
        <taxon>Metazoa</taxon>
        <taxon>Chordata</taxon>
        <taxon>Craniata</taxon>
        <taxon>Vertebrata</taxon>
        <taxon>Euteleostomi</taxon>
        <taxon>Actinopterygii</taxon>
        <taxon>Neopterygii</taxon>
        <taxon>Teleostei</taxon>
        <taxon>Albuliformes</taxon>
        <taxon>Albulidae</taxon>
        <taxon>Albula</taxon>
    </lineage>
</organism>
<keyword evidence="3" id="KW-1185">Reference proteome</keyword>
<comment type="caution">
    <text evidence="2">The sequence shown here is derived from an EMBL/GenBank/DDBJ whole genome shotgun (WGS) entry which is preliminary data.</text>
</comment>
<feature type="compositionally biased region" description="Polar residues" evidence="1">
    <location>
        <begin position="70"/>
        <end position="90"/>
    </location>
</feature>
<dbReference type="EMBL" id="JAFBMS010001042">
    <property type="protein sequence ID" value="KAG9329626.1"/>
    <property type="molecule type" value="Genomic_DNA"/>
</dbReference>
<dbReference type="Proteomes" id="UP000824540">
    <property type="component" value="Unassembled WGS sequence"/>
</dbReference>
<evidence type="ECO:0000256" key="1">
    <source>
        <dbReference type="SAM" id="MobiDB-lite"/>
    </source>
</evidence>
<protein>
    <submittedName>
        <fullName evidence="2">Uncharacterized protein</fullName>
    </submittedName>
</protein>
<sequence>MVLIPTADPCTAPERPYTPRSCVPTLCTMLKLPAYEGQVSGLEQRLNPAGADGQTDGRSTLRSPERQPRTPAQNPNPDAQPRTTTQNPSLEPQPRSPA</sequence>
<accession>A0A8T2MPY1</accession>
<feature type="region of interest" description="Disordered" evidence="1">
    <location>
        <begin position="1"/>
        <end position="20"/>
    </location>
</feature>
<proteinExistence type="predicted"/>
<evidence type="ECO:0000313" key="2">
    <source>
        <dbReference type="EMBL" id="KAG9329626.1"/>
    </source>
</evidence>
<reference evidence="2" key="1">
    <citation type="thesis" date="2021" institute="BYU ScholarsArchive" country="Provo, UT, USA">
        <title>Applications of and Algorithms for Genome Assembly and Genomic Analyses with an Emphasis on Marine Teleosts.</title>
        <authorList>
            <person name="Pickett B.D."/>
        </authorList>
    </citation>
    <scope>NUCLEOTIDE SEQUENCE</scope>
    <source>
        <strain evidence="2">HI-2016</strain>
    </source>
</reference>